<dbReference type="GO" id="GO:0000156">
    <property type="term" value="F:phosphorelay response regulator activity"/>
    <property type="evidence" value="ECO:0007669"/>
    <property type="project" value="TreeGrafter"/>
</dbReference>
<dbReference type="Proteomes" id="UP000035444">
    <property type="component" value="Unassembled WGS sequence"/>
</dbReference>
<evidence type="ECO:0000259" key="11">
    <source>
        <dbReference type="PROSITE" id="PS51755"/>
    </source>
</evidence>
<keyword evidence="7" id="KW-0804">Transcription</keyword>
<dbReference type="SUPFAM" id="SSF52172">
    <property type="entry name" value="CheY-like"/>
    <property type="match status" value="1"/>
</dbReference>
<comment type="caution">
    <text evidence="12">The sequence shown here is derived from an EMBL/GenBank/DDBJ whole genome shotgun (WGS) entry which is preliminary data.</text>
</comment>
<dbReference type="GO" id="GO:0000976">
    <property type="term" value="F:transcription cis-regulatory region binding"/>
    <property type="evidence" value="ECO:0007669"/>
    <property type="project" value="TreeGrafter"/>
</dbReference>
<dbReference type="OrthoDB" id="9780278at2"/>
<dbReference type="Pfam" id="PF00072">
    <property type="entry name" value="Response_reg"/>
    <property type="match status" value="1"/>
</dbReference>
<dbReference type="InterPro" id="IPR036388">
    <property type="entry name" value="WH-like_DNA-bd_sf"/>
</dbReference>
<evidence type="ECO:0000313" key="13">
    <source>
        <dbReference type="Proteomes" id="UP000035444"/>
    </source>
</evidence>
<feature type="domain" description="OmpR/PhoB-type" evidence="11">
    <location>
        <begin position="124"/>
        <end position="218"/>
    </location>
</feature>
<feature type="domain" description="Response regulatory" evidence="10">
    <location>
        <begin position="2"/>
        <end position="116"/>
    </location>
</feature>
<dbReference type="InterPro" id="IPR039420">
    <property type="entry name" value="WalR-like"/>
</dbReference>
<organism evidence="12 13">
    <name type="scientific">Kiloniella spongiae</name>
    <dbReference type="NCBI Taxonomy" id="1489064"/>
    <lineage>
        <taxon>Bacteria</taxon>
        <taxon>Pseudomonadati</taxon>
        <taxon>Pseudomonadota</taxon>
        <taxon>Alphaproteobacteria</taxon>
        <taxon>Rhodospirillales</taxon>
        <taxon>Kiloniellaceae</taxon>
        <taxon>Kiloniella</taxon>
    </lineage>
</organism>
<evidence type="ECO:0000256" key="6">
    <source>
        <dbReference type="ARBA" id="ARBA00023125"/>
    </source>
</evidence>
<comment type="subcellular location">
    <subcellularLocation>
        <location evidence="1">Cytoplasm</location>
    </subcellularLocation>
</comment>
<dbReference type="RefSeq" id="WP_047762942.1">
    <property type="nucleotide sequence ID" value="NZ_LAQL01000003.1"/>
</dbReference>
<evidence type="ECO:0000256" key="3">
    <source>
        <dbReference type="ARBA" id="ARBA00022553"/>
    </source>
</evidence>
<dbReference type="FunFam" id="3.40.50.2300:FF:000002">
    <property type="entry name" value="DNA-binding response regulator PhoP"/>
    <property type="match status" value="1"/>
</dbReference>
<dbReference type="InterPro" id="IPR001867">
    <property type="entry name" value="OmpR/PhoB-type_DNA-bd"/>
</dbReference>
<evidence type="ECO:0000256" key="5">
    <source>
        <dbReference type="ARBA" id="ARBA00023015"/>
    </source>
</evidence>
<dbReference type="PROSITE" id="PS51755">
    <property type="entry name" value="OMPR_PHOB"/>
    <property type="match status" value="1"/>
</dbReference>
<reference evidence="12 13" key="1">
    <citation type="submission" date="2015-03" db="EMBL/GenBank/DDBJ databases">
        <title>Genome Sequence of Kiloniella spongiae MEBiC09566, isolated from a marine sponge.</title>
        <authorList>
            <person name="Shao Z."/>
            <person name="Wang L."/>
            <person name="Li X."/>
        </authorList>
    </citation>
    <scope>NUCLEOTIDE SEQUENCE [LARGE SCALE GENOMIC DNA]</scope>
    <source>
        <strain evidence="12 13">MEBiC09566</strain>
    </source>
</reference>
<keyword evidence="2" id="KW-0963">Cytoplasm</keyword>
<dbReference type="GO" id="GO:0006355">
    <property type="term" value="P:regulation of DNA-templated transcription"/>
    <property type="evidence" value="ECO:0007669"/>
    <property type="project" value="InterPro"/>
</dbReference>
<dbReference type="SMART" id="SM00448">
    <property type="entry name" value="REC"/>
    <property type="match status" value="1"/>
</dbReference>
<evidence type="ECO:0000256" key="9">
    <source>
        <dbReference type="PROSITE-ProRule" id="PRU01091"/>
    </source>
</evidence>
<name>A0A0H2MLJ0_9PROT</name>
<dbReference type="EMBL" id="LAQL01000003">
    <property type="protein sequence ID" value="KLN61607.1"/>
    <property type="molecule type" value="Genomic_DNA"/>
</dbReference>
<evidence type="ECO:0000313" key="12">
    <source>
        <dbReference type="EMBL" id="KLN61607.1"/>
    </source>
</evidence>
<keyword evidence="13" id="KW-1185">Reference proteome</keyword>
<dbReference type="InterPro" id="IPR011006">
    <property type="entry name" value="CheY-like_superfamily"/>
</dbReference>
<dbReference type="Gene3D" id="3.40.50.2300">
    <property type="match status" value="1"/>
</dbReference>
<dbReference type="PANTHER" id="PTHR48111:SF35">
    <property type="entry name" value="TRANSCRIPTIONAL REGULATORY PROTEIN QSEB"/>
    <property type="match status" value="1"/>
</dbReference>
<evidence type="ECO:0000256" key="2">
    <source>
        <dbReference type="ARBA" id="ARBA00022490"/>
    </source>
</evidence>
<dbReference type="CDD" id="cd00383">
    <property type="entry name" value="trans_reg_C"/>
    <property type="match status" value="1"/>
</dbReference>
<feature type="modified residue" description="4-aspartylphosphate" evidence="8">
    <location>
        <position position="51"/>
    </location>
</feature>
<dbReference type="Gene3D" id="6.10.250.690">
    <property type="match status" value="1"/>
</dbReference>
<dbReference type="GO" id="GO:0032993">
    <property type="term" value="C:protein-DNA complex"/>
    <property type="evidence" value="ECO:0007669"/>
    <property type="project" value="TreeGrafter"/>
</dbReference>
<dbReference type="GO" id="GO:0005829">
    <property type="term" value="C:cytosol"/>
    <property type="evidence" value="ECO:0007669"/>
    <property type="project" value="TreeGrafter"/>
</dbReference>
<keyword evidence="3 8" id="KW-0597">Phosphoprotein</keyword>
<evidence type="ECO:0000256" key="4">
    <source>
        <dbReference type="ARBA" id="ARBA00023012"/>
    </source>
</evidence>
<feature type="DNA-binding region" description="OmpR/PhoB-type" evidence="9">
    <location>
        <begin position="124"/>
        <end position="218"/>
    </location>
</feature>
<evidence type="ECO:0000259" key="10">
    <source>
        <dbReference type="PROSITE" id="PS50110"/>
    </source>
</evidence>
<dbReference type="SMART" id="SM00862">
    <property type="entry name" value="Trans_reg_C"/>
    <property type="match status" value="1"/>
</dbReference>
<evidence type="ECO:0000256" key="7">
    <source>
        <dbReference type="ARBA" id="ARBA00023163"/>
    </source>
</evidence>
<dbReference type="Gene3D" id="1.10.10.10">
    <property type="entry name" value="Winged helix-like DNA-binding domain superfamily/Winged helix DNA-binding domain"/>
    <property type="match status" value="1"/>
</dbReference>
<keyword evidence="4" id="KW-0902">Two-component regulatory system</keyword>
<keyword evidence="6 9" id="KW-0238">DNA-binding</keyword>
<dbReference type="Pfam" id="PF00486">
    <property type="entry name" value="Trans_reg_C"/>
    <property type="match status" value="1"/>
</dbReference>
<dbReference type="InterPro" id="IPR016032">
    <property type="entry name" value="Sig_transdc_resp-reg_C-effctor"/>
</dbReference>
<dbReference type="AlphaFoldDB" id="A0A0H2MLJ0"/>
<gene>
    <name evidence="12" type="ORF">WH96_04480</name>
</gene>
<evidence type="ECO:0000256" key="1">
    <source>
        <dbReference type="ARBA" id="ARBA00004496"/>
    </source>
</evidence>
<dbReference type="InterPro" id="IPR001789">
    <property type="entry name" value="Sig_transdc_resp-reg_receiver"/>
</dbReference>
<accession>A0A0H2MLJ0</accession>
<dbReference type="STRING" id="1489064.WH96_04480"/>
<keyword evidence="5" id="KW-0805">Transcription regulation</keyword>
<evidence type="ECO:0000256" key="8">
    <source>
        <dbReference type="PROSITE-ProRule" id="PRU00169"/>
    </source>
</evidence>
<evidence type="ECO:0008006" key="14">
    <source>
        <dbReference type="Google" id="ProtNLM"/>
    </source>
</evidence>
<dbReference type="PANTHER" id="PTHR48111">
    <property type="entry name" value="REGULATOR OF RPOS"/>
    <property type="match status" value="1"/>
</dbReference>
<proteinExistence type="predicted"/>
<dbReference type="CDD" id="cd17624">
    <property type="entry name" value="REC_OmpR_PmrA-like"/>
    <property type="match status" value="1"/>
</dbReference>
<sequence>MRILIYEDDPAIGDGLKRRLQQEGYTVDWLEEGISLSSAEEYDDFTVIILDLGLPGEDGMTILENLRHLGANTPVLILTARDSITDRVKGLDANADDYLTKPFVMEELLARVRALSRRKTAKAQKTVIYGDIEIDISGMTVRKGTEVIEFTPKIFNLLLTLVNNSGRVLTRAELGEKLYGWDGDAESNTLEVYISQIRRRLGSDIIKTVRGIGYMSPKK</sequence>
<dbReference type="SUPFAM" id="SSF46894">
    <property type="entry name" value="C-terminal effector domain of the bipartite response regulators"/>
    <property type="match status" value="1"/>
</dbReference>
<protein>
    <recommendedName>
        <fullName evidence="14">XRE family transcriptional regulator</fullName>
    </recommendedName>
</protein>
<dbReference type="PROSITE" id="PS50110">
    <property type="entry name" value="RESPONSE_REGULATORY"/>
    <property type="match status" value="1"/>
</dbReference>